<dbReference type="InterPro" id="IPR016496">
    <property type="entry name" value="GTPase_HflX"/>
</dbReference>
<sequence length="416" mass="48173">MLEKEVINFEKTAIVGIVTQNQSEEKLREYLDELEFLTFTAGGKVVKRFSQKMERPNPKTFVGTGKIEEIHQFVKENEISTLIFDDELSPSQQKNISKIIEECKILDRTHLILDIFAQRAETSYARTQVELAQCQYLLPRLSGMWTHLERQKGGIGMRGPGETEIETDRRIVRDRIALLKEKIKSIDKQMGTQRGNRGAMVRVALVGYTNVGKSTLMNAVGKSDVFVENKLFATLDTTVRKVVIKNLPFLLSDTVGFIRKLPTQLVDSFKSTLDEVREADLLLHVVDISHPEFEDQIESVNKTLLDIKCNDKPVIMVFNKIDAYKPLTIDEDDLMTEKTPRHFTLEEWKATWMNKVGEQNALFISATQKENFEEFRERVYEAVRHIHITRFPYNKFLYPDYKDAVEKEDKDEEEIE</sequence>
<gene>
    <name evidence="5 7" type="primary">hflX</name>
    <name evidence="7" type="ORF">ACFX5F_13560</name>
</gene>
<keyword evidence="8" id="KW-1185">Reference proteome</keyword>
<protein>
    <recommendedName>
        <fullName evidence="5">GTPase HflX</fullName>
    </recommendedName>
    <alternativeName>
        <fullName evidence="5">GTP-binding protein HflX</fullName>
    </alternativeName>
</protein>
<dbReference type="HAMAP" id="MF_00900">
    <property type="entry name" value="GTPase_HflX"/>
    <property type="match status" value="1"/>
</dbReference>
<proteinExistence type="inferred from homology"/>
<dbReference type="CDD" id="cd01878">
    <property type="entry name" value="HflX"/>
    <property type="match status" value="1"/>
</dbReference>
<keyword evidence="2 5" id="KW-0547">Nucleotide-binding</keyword>
<keyword evidence="4 5" id="KW-0342">GTP-binding</keyword>
<keyword evidence="1" id="KW-0479">Metal-binding</keyword>
<dbReference type="NCBIfam" id="TIGR03156">
    <property type="entry name" value="GTP_HflX"/>
    <property type="match status" value="1"/>
</dbReference>
<evidence type="ECO:0000256" key="5">
    <source>
        <dbReference type="HAMAP-Rule" id="MF_00900"/>
    </source>
</evidence>
<dbReference type="Gene3D" id="3.40.50.11060">
    <property type="entry name" value="GTPase HflX, N-terminal domain"/>
    <property type="match status" value="1"/>
</dbReference>
<comment type="caution">
    <text evidence="7">The sequence shown here is derived from an EMBL/GenBank/DDBJ whole genome shotgun (WGS) entry which is preliminary data.</text>
</comment>
<dbReference type="Pfam" id="PF13167">
    <property type="entry name" value="GTP-bdg_N"/>
    <property type="match status" value="1"/>
</dbReference>
<feature type="domain" description="Hflx-type G" evidence="6">
    <location>
        <begin position="201"/>
        <end position="387"/>
    </location>
</feature>
<dbReference type="InterPro" id="IPR032305">
    <property type="entry name" value="GTP-bd_M"/>
</dbReference>
<keyword evidence="3" id="KW-0460">Magnesium</keyword>
<evidence type="ECO:0000256" key="1">
    <source>
        <dbReference type="ARBA" id="ARBA00022723"/>
    </source>
</evidence>
<keyword evidence="5" id="KW-0963">Cytoplasm</keyword>
<dbReference type="InterPro" id="IPR042108">
    <property type="entry name" value="GTPase_HflX_N_sf"/>
</dbReference>
<dbReference type="Gene3D" id="6.10.250.2860">
    <property type="match status" value="1"/>
</dbReference>
<dbReference type="InterPro" id="IPR025121">
    <property type="entry name" value="GTPase_HflX_N"/>
</dbReference>
<dbReference type="InterPro" id="IPR030394">
    <property type="entry name" value="G_HFLX_dom"/>
</dbReference>
<comment type="function">
    <text evidence="5">GTPase that associates with the 50S ribosomal subunit and may have a role during protein synthesis or ribosome biogenesis.</text>
</comment>
<comment type="subunit">
    <text evidence="5">Monomer. Associates with the 50S ribosomal subunit.</text>
</comment>
<evidence type="ECO:0000256" key="2">
    <source>
        <dbReference type="ARBA" id="ARBA00022741"/>
    </source>
</evidence>
<dbReference type="PANTHER" id="PTHR10229:SF0">
    <property type="entry name" value="GTP-BINDING PROTEIN 6-RELATED"/>
    <property type="match status" value="1"/>
</dbReference>
<dbReference type="Pfam" id="PF01926">
    <property type="entry name" value="MMR_HSR1"/>
    <property type="match status" value="1"/>
</dbReference>
<dbReference type="InterPro" id="IPR006073">
    <property type="entry name" value="GTP-bd"/>
</dbReference>
<reference evidence="7 8" key="1">
    <citation type="submission" date="2024-06" db="EMBL/GenBank/DDBJ databases">
        <title>Flavobacterium spp. isolated from glacier.</title>
        <authorList>
            <person name="Han D."/>
        </authorList>
    </citation>
    <scope>NUCLEOTIDE SEQUENCE [LARGE SCALE GENOMIC DNA]</scope>
    <source>
        <strain evidence="7 8">ZS1P70</strain>
    </source>
</reference>
<dbReference type="Proteomes" id="UP001600107">
    <property type="component" value="Unassembled WGS sequence"/>
</dbReference>
<dbReference type="PROSITE" id="PS51705">
    <property type="entry name" value="G_HFLX"/>
    <property type="match status" value="1"/>
</dbReference>
<dbReference type="EMBL" id="JBHZPY010000013">
    <property type="protein sequence ID" value="MFE3872250.1"/>
    <property type="molecule type" value="Genomic_DNA"/>
</dbReference>
<organism evidence="7 8">
    <name type="scientific">Flavobacterium zhoui</name>
    <dbReference type="NCBI Taxonomy" id="3230414"/>
    <lineage>
        <taxon>Bacteria</taxon>
        <taxon>Pseudomonadati</taxon>
        <taxon>Bacteroidota</taxon>
        <taxon>Flavobacteriia</taxon>
        <taxon>Flavobacteriales</taxon>
        <taxon>Flavobacteriaceae</taxon>
        <taxon>Flavobacterium</taxon>
    </lineage>
</organism>
<evidence type="ECO:0000256" key="4">
    <source>
        <dbReference type="ARBA" id="ARBA00023134"/>
    </source>
</evidence>
<dbReference type="PANTHER" id="PTHR10229">
    <property type="entry name" value="GTP-BINDING PROTEIN HFLX"/>
    <property type="match status" value="1"/>
</dbReference>
<dbReference type="Pfam" id="PF16360">
    <property type="entry name" value="GTP-bdg_M"/>
    <property type="match status" value="1"/>
</dbReference>
<dbReference type="SUPFAM" id="SSF52540">
    <property type="entry name" value="P-loop containing nucleoside triphosphate hydrolases"/>
    <property type="match status" value="1"/>
</dbReference>
<dbReference type="Gene3D" id="3.40.50.300">
    <property type="entry name" value="P-loop containing nucleotide triphosphate hydrolases"/>
    <property type="match status" value="1"/>
</dbReference>
<evidence type="ECO:0000259" key="6">
    <source>
        <dbReference type="PROSITE" id="PS51705"/>
    </source>
</evidence>
<evidence type="ECO:0000256" key="3">
    <source>
        <dbReference type="ARBA" id="ARBA00022842"/>
    </source>
</evidence>
<dbReference type="PRINTS" id="PR00326">
    <property type="entry name" value="GTP1OBG"/>
</dbReference>
<dbReference type="PIRSF" id="PIRSF006809">
    <property type="entry name" value="GTP-binding_hflX_prd"/>
    <property type="match status" value="1"/>
</dbReference>
<accession>A0ABW6I909</accession>
<comment type="similarity">
    <text evidence="5">Belongs to the TRAFAC class OBG-HflX-like GTPase superfamily. HflX GTPase family.</text>
</comment>
<evidence type="ECO:0000313" key="7">
    <source>
        <dbReference type="EMBL" id="MFE3872250.1"/>
    </source>
</evidence>
<name>A0ABW6I909_9FLAO</name>
<evidence type="ECO:0000313" key="8">
    <source>
        <dbReference type="Proteomes" id="UP001600107"/>
    </source>
</evidence>
<dbReference type="RefSeq" id="WP_379852546.1">
    <property type="nucleotide sequence ID" value="NZ_JBHZPY010000013.1"/>
</dbReference>
<dbReference type="InterPro" id="IPR027417">
    <property type="entry name" value="P-loop_NTPase"/>
</dbReference>
<comment type="subcellular location">
    <subcellularLocation>
        <location evidence="5">Cytoplasm</location>
    </subcellularLocation>
    <text evidence="5">May associate with membranes.</text>
</comment>